<evidence type="ECO:0000313" key="4">
    <source>
        <dbReference type="Proteomes" id="UP000198882"/>
    </source>
</evidence>
<dbReference type="EMBL" id="FNFE01000010">
    <property type="protein sequence ID" value="SDL04490.1"/>
    <property type="molecule type" value="Genomic_DNA"/>
</dbReference>
<dbReference type="Pfam" id="PF04982">
    <property type="entry name" value="TM_HPP"/>
    <property type="match status" value="1"/>
</dbReference>
<reference evidence="4" key="1">
    <citation type="submission" date="2016-10" db="EMBL/GenBank/DDBJ databases">
        <authorList>
            <person name="Varghese N."/>
            <person name="Submissions S."/>
        </authorList>
    </citation>
    <scope>NUCLEOTIDE SEQUENCE [LARGE SCALE GENOMIC DNA]</scope>
    <source>
        <strain evidence="4">B4,CECT 8067,JCM 17497</strain>
    </source>
</reference>
<dbReference type="AlphaFoldDB" id="A0A1G9GUU8"/>
<feature type="transmembrane region" description="Helical" evidence="1">
    <location>
        <begin position="56"/>
        <end position="73"/>
    </location>
</feature>
<dbReference type="Proteomes" id="UP000198882">
    <property type="component" value="Unassembled WGS sequence"/>
</dbReference>
<feature type="domain" description="HPP transmembrane region" evidence="2">
    <location>
        <begin position="13"/>
        <end position="155"/>
    </location>
</feature>
<accession>A0A1G9GUU8</accession>
<evidence type="ECO:0000259" key="2">
    <source>
        <dbReference type="Pfam" id="PF04982"/>
    </source>
</evidence>
<feature type="transmembrane region" description="Helical" evidence="1">
    <location>
        <begin position="93"/>
        <end position="111"/>
    </location>
</feature>
<evidence type="ECO:0000313" key="3">
    <source>
        <dbReference type="EMBL" id="SDL04490.1"/>
    </source>
</evidence>
<dbReference type="STRING" id="1095776.SAMN04515672_0021"/>
<dbReference type="RefSeq" id="WP_090312194.1">
    <property type="nucleotide sequence ID" value="NZ_FNFE01000010.1"/>
</dbReference>
<evidence type="ECO:0000256" key="1">
    <source>
        <dbReference type="SAM" id="Phobius"/>
    </source>
</evidence>
<feature type="transmembrane region" description="Helical" evidence="1">
    <location>
        <begin position="20"/>
        <end position="44"/>
    </location>
</feature>
<protein>
    <submittedName>
        <fullName evidence="3">HPP family protein</fullName>
    </submittedName>
</protein>
<keyword evidence="4" id="KW-1185">Reference proteome</keyword>
<proteinExistence type="predicted"/>
<gene>
    <name evidence="3" type="ORF">SAMN04515672_0021</name>
</gene>
<sequence>MDDRVGTTLHTGLLISTTAAMAWLSGLPLLFPSLGPSAFVLALFQDSDATAPRRVIGGHAIGVAAGLFAYHLFGASVTMTTVADPGTFEGLRLAASSVLATMLTVAGMLFTDTRHPPACATTLIVSLGLLSTLLEGALIVVTVVVLVAAHQLLLATERVGARYEEQFRS</sequence>
<name>A0A1G9GUU8_9EURY</name>
<keyword evidence="1" id="KW-0472">Membrane</keyword>
<keyword evidence="1" id="KW-0812">Transmembrane</keyword>
<feature type="transmembrane region" description="Helical" evidence="1">
    <location>
        <begin position="123"/>
        <end position="149"/>
    </location>
</feature>
<dbReference type="InterPro" id="IPR058581">
    <property type="entry name" value="TM_HPP"/>
</dbReference>
<organism evidence="3 4">
    <name type="scientific">Natronorubrum texcoconense</name>
    <dbReference type="NCBI Taxonomy" id="1095776"/>
    <lineage>
        <taxon>Archaea</taxon>
        <taxon>Methanobacteriati</taxon>
        <taxon>Methanobacteriota</taxon>
        <taxon>Stenosarchaea group</taxon>
        <taxon>Halobacteria</taxon>
        <taxon>Halobacteriales</taxon>
        <taxon>Natrialbaceae</taxon>
        <taxon>Natronorubrum</taxon>
    </lineage>
</organism>
<dbReference type="OrthoDB" id="167785at2157"/>
<keyword evidence="1" id="KW-1133">Transmembrane helix</keyword>